<accession>A0A6N3BUE2</accession>
<feature type="signal peptide" evidence="1">
    <location>
        <begin position="1"/>
        <end position="29"/>
    </location>
</feature>
<dbReference type="SMART" id="SM00060">
    <property type="entry name" value="FN3"/>
    <property type="match status" value="2"/>
</dbReference>
<protein>
    <submittedName>
        <fullName evidence="3">Fibronectin type III domain protein</fullName>
    </submittedName>
</protein>
<organism evidence="3">
    <name type="scientific">Intestinibacter bartlettii</name>
    <dbReference type="NCBI Taxonomy" id="261299"/>
    <lineage>
        <taxon>Bacteria</taxon>
        <taxon>Bacillati</taxon>
        <taxon>Bacillota</taxon>
        <taxon>Clostridia</taxon>
        <taxon>Peptostreptococcales</taxon>
        <taxon>Peptostreptococcaceae</taxon>
        <taxon>Intestinibacter</taxon>
    </lineage>
</organism>
<dbReference type="InterPro" id="IPR003961">
    <property type="entry name" value="FN3_dom"/>
</dbReference>
<reference evidence="3" key="1">
    <citation type="submission" date="2019-11" db="EMBL/GenBank/DDBJ databases">
        <authorList>
            <person name="Feng L."/>
        </authorList>
    </citation>
    <scope>NUCLEOTIDE SEQUENCE</scope>
    <source>
        <strain evidence="3">IbartlettiiLFYP30</strain>
    </source>
</reference>
<dbReference type="InterPro" id="IPR036116">
    <property type="entry name" value="FN3_sf"/>
</dbReference>
<gene>
    <name evidence="3" type="ORF">IBLFYP30_01642</name>
</gene>
<dbReference type="AlphaFoldDB" id="A0A6N3BUE2"/>
<keyword evidence="1" id="KW-0732">Signal</keyword>
<evidence type="ECO:0000256" key="1">
    <source>
        <dbReference type="SAM" id="SignalP"/>
    </source>
</evidence>
<proteinExistence type="predicted"/>
<dbReference type="Gene3D" id="2.60.40.10">
    <property type="entry name" value="Immunoglobulins"/>
    <property type="match status" value="2"/>
</dbReference>
<dbReference type="InterPro" id="IPR013783">
    <property type="entry name" value="Ig-like_fold"/>
</dbReference>
<dbReference type="RefSeq" id="WP_024038493.1">
    <property type="nucleotide sequence ID" value="NZ_CACRUE010000026.1"/>
</dbReference>
<dbReference type="EMBL" id="CACRUE010000026">
    <property type="protein sequence ID" value="VYU06288.1"/>
    <property type="molecule type" value="Genomic_DNA"/>
</dbReference>
<evidence type="ECO:0000313" key="3">
    <source>
        <dbReference type="EMBL" id="VYU06288.1"/>
    </source>
</evidence>
<dbReference type="CDD" id="cd00063">
    <property type="entry name" value="FN3"/>
    <property type="match status" value="2"/>
</dbReference>
<dbReference type="PROSITE" id="PS50853">
    <property type="entry name" value="FN3"/>
    <property type="match status" value="1"/>
</dbReference>
<name>A0A6N3BUE2_9FIRM</name>
<evidence type="ECO:0000259" key="2">
    <source>
        <dbReference type="PROSITE" id="PS50853"/>
    </source>
</evidence>
<dbReference type="SUPFAM" id="SSF49265">
    <property type="entry name" value="Fibronectin type III"/>
    <property type="match status" value="1"/>
</dbReference>
<sequence>MKISKKFTSIFLAGLLSASVAFSTPAVFATGDPDNPVDFKWDIDINEASISPIPTQIYTGSSIKPDVTIKYKGTILKQNTDYTLTYSNNTKIGKASVTIKGIKNYKGSKTIQFKISPQEVKNLKATPTTTSINLSWSKTPGISNYAVYRATSQNGKYTRVKTLSSSASSYKDTKALKEKVYYYKIRAYKTVNKTKYYGAYSNVICSAKTPSKPVITVKNAGSKTVKVSWKKVSGANGYEIYRKSGSSAKYSIVQTVTSGNTLSYTNKKLVKNSKYYYKVRAYRIVNGEKIYSSFSTVKQIKCR</sequence>
<feature type="chain" id="PRO_5026780885" evidence="1">
    <location>
        <begin position="30"/>
        <end position="303"/>
    </location>
</feature>
<feature type="domain" description="Fibronectin type-III" evidence="2">
    <location>
        <begin position="209"/>
        <end position="303"/>
    </location>
</feature>